<evidence type="ECO:0000313" key="2">
    <source>
        <dbReference type="Proteomes" id="UP000321429"/>
    </source>
</evidence>
<protein>
    <submittedName>
        <fullName evidence="1">Uncharacterized protein</fullName>
    </submittedName>
</protein>
<gene>
    <name evidence="1" type="ORF">LSI01_06360</name>
</gene>
<accession>A0A510VTP2</accession>
<dbReference type="AlphaFoldDB" id="A0A510VTP2"/>
<dbReference type="EMBL" id="BJUD01000008">
    <property type="protein sequence ID" value="GEK28325.1"/>
    <property type="molecule type" value="Genomic_DNA"/>
</dbReference>
<evidence type="ECO:0000313" key="1">
    <source>
        <dbReference type="EMBL" id="GEK28325.1"/>
    </source>
</evidence>
<dbReference type="Proteomes" id="UP000321429">
    <property type="component" value="Unassembled WGS sequence"/>
</dbReference>
<comment type="caution">
    <text evidence="1">The sequence shown here is derived from an EMBL/GenBank/DDBJ whole genome shotgun (WGS) entry which is preliminary data.</text>
</comment>
<proteinExistence type="predicted"/>
<organism evidence="1 2">
    <name type="scientific">Furfurilactobacillus siliginis</name>
    <dbReference type="NCBI Taxonomy" id="348151"/>
    <lineage>
        <taxon>Bacteria</taxon>
        <taxon>Bacillati</taxon>
        <taxon>Bacillota</taxon>
        <taxon>Bacilli</taxon>
        <taxon>Lactobacillales</taxon>
        <taxon>Lactobacillaceae</taxon>
        <taxon>Furfurilactobacillus</taxon>
    </lineage>
</organism>
<reference evidence="1 2" key="1">
    <citation type="submission" date="2019-07" db="EMBL/GenBank/DDBJ databases">
        <title>Whole genome shotgun sequence of Lactobacillus siliginis NBRC 101315.</title>
        <authorList>
            <person name="Hosoyama A."/>
            <person name="Uohara A."/>
            <person name="Ohji S."/>
            <person name="Ichikawa N."/>
        </authorList>
    </citation>
    <scope>NUCLEOTIDE SEQUENCE [LARGE SCALE GENOMIC DNA]</scope>
    <source>
        <strain evidence="1 2">NBRC 101315</strain>
    </source>
</reference>
<name>A0A510VTP2_9LACO</name>
<sequence>MASDVAKVFLSCSVNKSFLSKKRKVWTRAFSFCATSFTMIVDTFRPAKTFTTFKWLFKVTFGRIETDDSKRR</sequence>